<accession>A0A024THD3</accession>
<dbReference type="InterPro" id="IPR017972">
    <property type="entry name" value="Cyt_P450_CS"/>
</dbReference>
<dbReference type="SUPFAM" id="SSF48264">
    <property type="entry name" value="Cytochrome P450"/>
    <property type="match status" value="1"/>
</dbReference>
<keyword evidence="4" id="KW-0560">Oxidoreductase</keyword>
<dbReference type="eggNOG" id="KOG0157">
    <property type="taxonomic scope" value="Eukaryota"/>
</dbReference>
<dbReference type="PRINTS" id="PR00463">
    <property type="entry name" value="EP450I"/>
</dbReference>
<sequence length="555" mass="61547">MSPCAILRLRRLQLLPPMDVLWNAMLQPWWWGSMTVSAGVVAVTVGIALGVVQWWMYHPLRNVLPGPRPTSFLLGNALETRGSIASWHTTTAYPEPYLSWLVQYGPAVYYRELFSHTVMLSDPKALQHVLVTHASKYPRHPIIRAYLSDIVLGKGLVSSEGARHDAHRKLLNPHFTAAQVKSFVPVFEQLTSRCCTSVLEPAAASNKRLNMAVVLQELTLGIIGRVAFGFDFYAHPEALAAYQKLQMSPSPLVLIGMFSVPGFMHLPLPSLRQRRAAKAILANVIADVMKHKLSSSACSKTDQTTTPGSRDLLDLILADSATSHSDALTHTMTFMTAGHETTSTALAWLMVECARRPHVVAKIRSEVRTLLDAPSPHTTNPLATWEGVHSLKYTTAVINETMRFHPVFFQLMRRLVDADDDVPMLDGSSLFLPKGTSINILTSAIHLNPQTWANPTEFVPERFLEGSPEWNADAARRGGKSHSFVHMPFSMGSKNCIGQRFAMAEMVVVIATFLRHFDFALTDHANTRDRYNAMTVVPAFLEMSVTRVSAAAAHR</sequence>
<dbReference type="InterPro" id="IPR050121">
    <property type="entry name" value="Cytochrome_P450_monoxygenase"/>
</dbReference>
<feature type="binding site" description="axial binding residue" evidence="3">
    <location>
        <position position="496"/>
    </location>
    <ligand>
        <name>heme</name>
        <dbReference type="ChEBI" id="CHEBI:30413"/>
    </ligand>
    <ligandPart>
        <name>Fe</name>
        <dbReference type="ChEBI" id="CHEBI:18248"/>
    </ligandPart>
</feature>
<dbReference type="EMBL" id="KI913991">
    <property type="protein sequence ID" value="ETV93452.1"/>
    <property type="molecule type" value="Genomic_DNA"/>
</dbReference>
<dbReference type="GeneID" id="20089554"/>
<dbReference type="RefSeq" id="XP_008877795.1">
    <property type="nucleotide sequence ID" value="XM_008879573.1"/>
</dbReference>
<dbReference type="GO" id="GO:0016705">
    <property type="term" value="F:oxidoreductase activity, acting on paired donors, with incorporation or reduction of molecular oxygen"/>
    <property type="evidence" value="ECO:0007669"/>
    <property type="project" value="InterPro"/>
</dbReference>
<keyword evidence="5" id="KW-0812">Transmembrane</keyword>
<dbReference type="Gene3D" id="1.10.630.10">
    <property type="entry name" value="Cytochrome P450"/>
    <property type="match status" value="1"/>
</dbReference>
<dbReference type="GO" id="GO:0020037">
    <property type="term" value="F:heme binding"/>
    <property type="evidence" value="ECO:0007669"/>
    <property type="project" value="InterPro"/>
</dbReference>
<dbReference type="InterPro" id="IPR002401">
    <property type="entry name" value="Cyt_P450_E_grp-I"/>
</dbReference>
<dbReference type="InterPro" id="IPR001128">
    <property type="entry name" value="Cyt_P450"/>
</dbReference>
<keyword evidence="3 4" id="KW-0408">Iron</keyword>
<dbReference type="STRING" id="157072.A0A024THD3"/>
<gene>
    <name evidence="6" type="ORF">H310_12504</name>
</gene>
<keyword evidence="5" id="KW-0472">Membrane</keyword>
<protein>
    <recommendedName>
        <fullName evidence="7">Cytochrome P450</fullName>
    </recommendedName>
</protein>
<dbReference type="Pfam" id="PF00067">
    <property type="entry name" value="p450"/>
    <property type="match status" value="1"/>
</dbReference>
<comment type="cofactor">
    <cofactor evidence="1 3">
        <name>heme</name>
        <dbReference type="ChEBI" id="CHEBI:30413"/>
    </cofactor>
</comment>
<dbReference type="GO" id="GO:0005506">
    <property type="term" value="F:iron ion binding"/>
    <property type="evidence" value="ECO:0007669"/>
    <property type="project" value="InterPro"/>
</dbReference>
<evidence type="ECO:0000256" key="1">
    <source>
        <dbReference type="ARBA" id="ARBA00001971"/>
    </source>
</evidence>
<proteinExistence type="inferred from homology"/>
<reference evidence="6" key="1">
    <citation type="submission" date="2013-12" db="EMBL/GenBank/DDBJ databases">
        <title>The Genome Sequence of Aphanomyces invadans NJM9701.</title>
        <authorList>
            <consortium name="The Broad Institute Genomics Platform"/>
            <person name="Russ C."/>
            <person name="Tyler B."/>
            <person name="van West P."/>
            <person name="Dieguez-Uribeondo J."/>
            <person name="Young S.K."/>
            <person name="Zeng Q."/>
            <person name="Gargeya S."/>
            <person name="Fitzgerald M."/>
            <person name="Abouelleil A."/>
            <person name="Alvarado L."/>
            <person name="Chapman S.B."/>
            <person name="Gainer-Dewar J."/>
            <person name="Goldberg J."/>
            <person name="Griggs A."/>
            <person name="Gujja S."/>
            <person name="Hansen M."/>
            <person name="Howarth C."/>
            <person name="Imamovic A."/>
            <person name="Ireland A."/>
            <person name="Larimer J."/>
            <person name="McCowan C."/>
            <person name="Murphy C."/>
            <person name="Pearson M."/>
            <person name="Poon T.W."/>
            <person name="Priest M."/>
            <person name="Roberts A."/>
            <person name="Saif S."/>
            <person name="Shea T."/>
            <person name="Sykes S."/>
            <person name="Wortman J."/>
            <person name="Nusbaum C."/>
            <person name="Birren B."/>
        </authorList>
    </citation>
    <scope>NUCLEOTIDE SEQUENCE [LARGE SCALE GENOMIC DNA]</scope>
    <source>
        <strain evidence="6">NJM9701</strain>
    </source>
</reference>
<dbReference type="GO" id="GO:0004497">
    <property type="term" value="F:monooxygenase activity"/>
    <property type="evidence" value="ECO:0007669"/>
    <property type="project" value="UniProtKB-KW"/>
</dbReference>
<organism evidence="6">
    <name type="scientific">Aphanomyces invadans</name>
    <dbReference type="NCBI Taxonomy" id="157072"/>
    <lineage>
        <taxon>Eukaryota</taxon>
        <taxon>Sar</taxon>
        <taxon>Stramenopiles</taxon>
        <taxon>Oomycota</taxon>
        <taxon>Saprolegniomycetes</taxon>
        <taxon>Saprolegniales</taxon>
        <taxon>Verrucalvaceae</taxon>
        <taxon>Aphanomyces</taxon>
    </lineage>
</organism>
<evidence type="ECO:0000256" key="2">
    <source>
        <dbReference type="ARBA" id="ARBA00010617"/>
    </source>
</evidence>
<name>A0A024THD3_9STRA</name>
<evidence type="ECO:0008006" key="7">
    <source>
        <dbReference type="Google" id="ProtNLM"/>
    </source>
</evidence>
<keyword evidence="3 4" id="KW-0479">Metal-binding</keyword>
<dbReference type="InterPro" id="IPR036396">
    <property type="entry name" value="Cyt_P450_sf"/>
</dbReference>
<feature type="transmembrane region" description="Helical" evidence="5">
    <location>
        <begin position="29"/>
        <end position="52"/>
    </location>
</feature>
<evidence type="ECO:0000256" key="4">
    <source>
        <dbReference type="RuleBase" id="RU000461"/>
    </source>
</evidence>
<dbReference type="PROSITE" id="PS00086">
    <property type="entry name" value="CYTOCHROME_P450"/>
    <property type="match status" value="1"/>
</dbReference>
<dbReference type="OrthoDB" id="60149at2759"/>
<comment type="similarity">
    <text evidence="2 4">Belongs to the cytochrome P450 family.</text>
</comment>
<dbReference type="EMBL" id="KI913991">
    <property type="protein sequence ID" value="ETV93453.1"/>
    <property type="molecule type" value="Genomic_DNA"/>
</dbReference>
<dbReference type="PANTHER" id="PTHR24305">
    <property type="entry name" value="CYTOCHROME P450"/>
    <property type="match status" value="1"/>
</dbReference>
<evidence type="ECO:0000256" key="3">
    <source>
        <dbReference type="PIRSR" id="PIRSR602401-1"/>
    </source>
</evidence>
<keyword evidence="5" id="KW-1133">Transmembrane helix</keyword>
<evidence type="ECO:0000256" key="5">
    <source>
        <dbReference type="SAM" id="Phobius"/>
    </source>
</evidence>
<dbReference type="AlphaFoldDB" id="A0A024THD3"/>
<evidence type="ECO:0000313" key="6">
    <source>
        <dbReference type="EMBL" id="ETV93453.1"/>
    </source>
</evidence>
<keyword evidence="3 4" id="KW-0349">Heme</keyword>
<dbReference type="VEuPathDB" id="FungiDB:H310_12504"/>
<dbReference type="PANTHER" id="PTHR24305:SF166">
    <property type="entry name" value="CYTOCHROME P450 12A4, MITOCHONDRIAL-RELATED"/>
    <property type="match status" value="1"/>
</dbReference>
<keyword evidence="4" id="KW-0503">Monooxygenase</keyword>
<dbReference type="PRINTS" id="PR00385">
    <property type="entry name" value="P450"/>
</dbReference>
<dbReference type="RefSeq" id="XP_008877794.1">
    <property type="nucleotide sequence ID" value="XM_008879572.1"/>
</dbReference>